<reference evidence="1 2" key="1">
    <citation type="submission" date="2019-12" db="EMBL/GenBank/DDBJ databases">
        <title>Whole-genome analyses of novel actinobacteria.</title>
        <authorList>
            <person name="Sahin N."/>
            <person name="Saygin H."/>
        </authorList>
    </citation>
    <scope>NUCLEOTIDE SEQUENCE [LARGE SCALE GENOMIC DNA]</scope>
    <source>
        <strain evidence="1 2">KC615</strain>
    </source>
</reference>
<organism evidence="1 2">
    <name type="scientific">Shimazuella alba</name>
    <dbReference type="NCBI Taxonomy" id="2690964"/>
    <lineage>
        <taxon>Bacteria</taxon>
        <taxon>Bacillati</taxon>
        <taxon>Bacillota</taxon>
        <taxon>Bacilli</taxon>
        <taxon>Bacillales</taxon>
        <taxon>Thermoactinomycetaceae</taxon>
        <taxon>Shimazuella</taxon>
    </lineage>
</organism>
<dbReference type="RefSeq" id="WP_160800573.1">
    <property type="nucleotide sequence ID" value="NZ_WUUL01000003.1"/>
</dbReference>
<sequence>MKLEKAAQVVKQTAYEAALHAIGNDLGFQESLSFIQREAERKASAVKFPHKNLDRENIVLEAFFAAEDTWSSWQMVSSAVGV</sequence>
<dbReference type="EMBL" id="WUUL01000003">
    <property type="protein sequence ID" value="MXQ53212.1"/>
    <property type="molecule type" value="Genomic_DNA"/>
</dbReference>
<name>A0A6I4VYQ8_9BACL</name>
<comment type="caution">
    <text evidence="1">The sequence shown here is derived from an EMBL/GenBank/DDBJ whole genome shotgun (WGS) entry which is preliminary data.</text>
</comment>
<accession>A0A6I4VYQ8</accession>
<dbReference type="AlphaFoldDB" id="A0A6I4VYQ8"/>
<dbReference type="Proteomes" id="UP000430692">
    <property type="component" value="Unassembled WGS sequence"/>
</dbReference>
<keyword evidence="2" id="KW-1185">Reference proteome</keyword>
<proteinExistence type="predicted"/>
<evidence type="ECO:0000313" key="1">
    <source>
        <dbReference type="EMBL" id="MXQ53212.1"/>
    </source>
</evidence>
<gene>
    <name evidence="1" type="ORF">GSM42_05580</name>
</gene>
<protein>
    <submittedName>
        <fullName evidence="1">Uncharacterized protein</fullName>
    </submittedName>
</protein>
<evidence type="ECO:0000313" key="2">
    <source>
        <dbReference type="Proteomes" id="UP000430692"/>
    </source>
</evidence>